<sequence length="49" mass="5832">MKLQNKLLLWFVWKILELAFPCMPKIVFLCPSCRQIVQPLDITEEQVLD</sequence>
<organism evidence="2">
    <name type="scientific">Rhizophora mucronata</name>
    <name type="common">Asiatic mangrove</name>
    <dbReference type="NCBI Taxonomy" id="61149"/>
    <lineage>
        <taxon>Eukaryota</taxon>
        <taxon>Viridiplantae</taxon>
        <taxon>Streptophyta</taxon>
        <taxon>Embryophyta</taxon>
        <taxon>Tracheophyta</taxon>
        <taxon>Spermatophyta</taxon>
        <taxon>Magnoliopsida</taxon>
        <taxon>eudicotyledons</taxon>
        <taxon>Gunneridae</taxon>
        <taxon>Pentapetalae</taxon>
        <taxon>rosids</taxon>
        <taxon>fabids</taxon>
        <taxon>Malpighiales</taxon>
        <taxon>Rhizophoraceae</taxon>
        <taxon>Rhizophora</taxon>
    </lineage>
</organism>
<feature type="signal peptide" evidence="1">
    <location>
        <begin position="1"/>
        <end position="19"/>
    </location>
</feature>
<reference evidence="2" key="1">
    <citation type="submission" date="2018-02" db="EMBL/GenBank/DDBJ databases">
        <title>Rhizophora mucronata_Transcriptome.</title>
        <authorList>
            <person name="Meera S.P."/>
            <person name="Sreeshan A."/>
            <person name="Augustine A."/>
        </authorList>
    </citation>
    <scope>NUCLEOTIDE SEQUENCE</scope>
    <source>
        <tissue evidence="2">Leaf</tissue>
    </source>
</reference>
<accession>A0A2P2PZ39</accession>
<dbReference type="AlphaFoldDB" id="A0A2P2PZ39"/>
<feature type="chain" id="PRO_5015155543" evidence="1">
    <location>
        <begin position="20"/>
        <end position="49"/>
    </location>
</feature>
<evidence type="ECO:0000256" key="1">
    <source>
        <dbReference type="SAM" id="SignalP"/>
    </source>
</evidence>
<proteinExistence type="predicted"/>
<protein>
    <submittedName>
        <fullName evidence="2">Uncharacterized protein</fullName>
    </submittedName>
</protein>
<keyword evidence="1" id="KW-0732">Signal</keyword>
<evidence type="ECO:0000313" key="2">
    <source>
        <dbReference type="EMBL" id="MBX59955.1"/>
    </source>
</evidence>
<dbReference type="EMBL" id="GGEC01079471">
    <property type="protein sequence ID" value="MBX59955.1"/>
    <property type="molecule type" value="Transcribed_RNA"/>
</dbReference>
<name>A0A2P2PZ39_RHIMU</name>